<evidence type="ECO:0000313" key="2">
    <source>
        <dbReference type="EMBL" id="KJF77827.1"/>
    </source>
</evidence>
<accession>A0A0D8L7H6</accession>
<dbReference type="Proteomes" id="UP000032582">
    <property type="component" value="Unassembled WGS sequence"/>
</dbReference>
<dbReference type="EMBL" id="JZSH01000102">
    <property type="protein sequence ID" value="KJF77827.1"/>
    <property type="molecule type" value="Genomic_DNA"/>
</dbReference>
<feature type="region of interest" description="Disordered" evidence="1">
    <location>
        <begin position="232"/>
        <end position="251"/>
    </location>
</feature>
<dbReference type="PATRIC" id="fig|582.24.peg.3219"/>
<reference evidence="2 3" key="1">
    <citation type="submission" date="2015-02" db="EMBL/GenBank/DDBJ databases">
        <title>Whole genome shotgun sequencing of cultured foodborne pathogen.</title>
        <authorList>
            <person name="Timme R."/>
            <person name="Allard M.W."/>
            <person name="Strain E."/>
            <person name="Evans P.S."/>
            <person name="Brown E."/>
        </authorList>
    </citation>
    <scope>NUCLEOTIDE SEQUENCE [LARGE SCALE GENOMIC DNA]</scope>
    <source>
        <strain evidence="2 3">GCSL-TSO-24</strain>
    </source>
</reference>
<name>A0A0D8L7H6_MORMO</name>
<proteinExistence type="predicted"/>
<feature type="compositionally biased region" description="Basic and acidic residues" evidence="1">
    <location>
        <begin position="233"/>
        <end position="251"/>
    </location>
</feature>
<comment type="caution">
    <text evidence="2">The sequence shown here is derived from an EMBL/GenBank/DDBJ whole genome shotgun (WGS) entry which is preliminary data.</text>
</comment>
<evidence type="ECO:0000256" key="1">
    <source>
        <dbReference type="SAM" id="MobiDB-lite"/>
    </source>
</evidence>
<gene>
    <name evidence="2" type="ORF">UA45_10235</name>
</gene>
<organism evidence="2 3">
    <name type="scientific">Morganella morganii</name>
    <name type="common">Proteus morganii</name>
    <dbReference type="NCBI Taxonomy" id="582"/>
    <lineage>
        <taxon>Bacteria</taxon>
        <taxon>Pseudomonadati</taxon>
        <taxon>Pseudomonadota</taxon>
        <taxon>Gammaproteobacteria</taxon>
        <taxon>Enterobacterales</taxon>
        <taxon>Morganellaceae</taxon>
        <taxon>Morganella</taxon>
    </lineage>
</organism>
<sequence length="251" mass="27825">MQPVSTGQNARLTGYISYQGTDGMIGELKESASVKQSCLSERFTEIRNSAAEFFTAVKGKINNVFEPLGNWINKIAIREEKTQSDANQNARMVLKIAQENVPGYLNKACAFLGENKSLDAASLKMFSKDILRPLVTFLSGVDKIKGADKPAEKFMTEFTHKVNSELSAAAGCGPRPSEKVNQLASICDDDKAKAYLATENFEQDFKARMMTLMTDIEGSILPDLLSIKPAEVTARDSRQKQEETWRRLPDN</sequence>
<evidence type="ECO:0000313" key="3">
    <source>
        <dbReference type="Proteomes" id="UP000032582"/>
    </source>
</evidence>
<dbReference type="AlphaFoldDB" id="A0A0D8L7H6"/>
<protein>
    <submittedName>
        <fullName evidence="2">Uncharacterized protein</fullName>
    </submittedName>
</protein>